<evidence type="ECO:0000256" key="2">
    <source>
        <dbReference type="ARBA" id="ARBA00023054"/>
    </source>
</evidence>
<keyword evidence="2 3" id="KW-0175">Coiled coil</keyword>
<feature type="coiled-coil region" evidence="3">
    <location>
        <begin position="344"/>
        <end position="378"/>
    </location>
</feature>
<dbReference type="GO" id="GO:0070840">
    <property type="term" value="F:dynein complex binding"/>
    <property type="evidence" value="ECO:0007669"/>
    <property type="project" value="InterPro"/>
</dbReference>
<dbReference type="GO" id="GO:0008093">
    <property type="term" value="F:cytoskeletal anchor activity"/>
    <property type="evidence" value="ECO:0007669"/>
    <property type="project" value="InterPro"/>
</dbReference>
<feature type="coiled-coil region" evidence="3">
    <location>
        <begin position="11"/>
        <end position="73"/>
    </location>
</feature>
<feature type="coiled-coil region" evidence="3">
    <location>
        <begin position="110"/>
        <end position="245"/>
    </location>
</feature>
<feature type="coiled-coil region" evidence="3">
    <location>
        <begin position="702"/>
        <end position="736"/>
    </location>
</feature>
<dbReference type="Proteomes" id="UP000053268">
    <property type="component" value="Unassembled WGS sequence"/>
</dbReference>
<dbReference type="GO" id="GO:0005794">
    <property type="term" value="C:Golgi apparatus"/>
    <property type="evidence" value="ECO:0007669"/>
    <property type="project" value="TreeGrafter"/>
</dbReference>
<organism evidence="4 5">
    <name type="scientific">Papilio xuthus</name>
    <name type="common">Asian swallowtail butterfly</name>
    <dbReference type="NCBI Taxonomy" id="66420"/>
    <lineage>
        <taxon>Eukaryota</taxon>
        <taxon>Metazoa</taxon>
        <taxon>Ecdysozoa</taxon>
        <taxon>Arthropoda</taxon>
        <taxon>Hexapoda</taxon>
        <taxon>Insecta</taxon>
        <taxon>Pterygota</taxon>
        <taxon>Neoptera</taxon>
        <taxon>Endopterygota</taxon>
        <taxon>Lepidoptera</taxon>
        <taxon>Glossata</taxon>
        <taxon>Ditrysia</taxon>
        <taxon>Papilionoidea</taxon>
        <taxon>Papilionidae</taxon>
        <taxon>Papilioninae</taxon>
        <taxon>Papilio</taxon>
    </lineage>
</organism>
<comment type="similarity">
    <text evidence="1">Belongs to the BicD family.</text>
</comment>
<reference evidence="4 5" key="1">
    <citation type="journal article" date="2015" name="Nat. Commun.">
        <title>Outbred genome sequencing and CRISPR/Cas9 gene editing in butterflies.</title>
        <authorList>
            <person name="Li X."/>
            <person name="Fan D."/>
            <person name="Zhang W."/>
            <person name="Liu G."/>
            <person name="Zhang L."/>
            <person name="Zhao L."/>
            <person name="Fang X."/>
            <person name="Chen L."/>
            <person name="Dong Y."/>
            <person name="Chen Y."/>
            <person name="Ding Y."/>
            <person name="Zhao R."/>
            <person name="Feng M."/>
            <person name="Zhu Y."/>
            <person name="Feng Y."/>
            <person name="Jiang X."/>
            <person name="Zhu D."/>
            <person name="Xiang H."/>
            <person name="Feng X."/>
            <person name="Li S."/>
            <person name="Wang J."/>
            <person name="Zhang G."/>
            <person name="Kronforst M.R."/>
            <person name="Wang W."/>
        </authorList>
    </citation>
    <scope>NUCLEOTIDE SEQUENCE [LARGE SCALE GENOMIC DNA]</scope>
    <source>
        <strain evidence="4">Ya'a_city_454_Px</strain>
        <tissue evidence="4">Whole body</tissue>
    </source>
</reference>
<evidence type="ECO:0000256" key="1">
    <source>
        <dbReference type="ARBA" id="ARBA00010061"/>
    </source>
</evidence>
<accession>A0A194QKP9</accession>
<dbReference type="EMBL" id="KQ459053">
    <property type="protein sequence ID" value="KPJ04031.1"/>
    <property type="molecule type" value="Genomic_DNA"/>
</dbReference>
<dbReference type="PANTHER" id="PTHR31233">
    <property type="entry name" value="BICAUDAL D FAMILY MEMBER"/>
    <property type="match status" value="1"/>
</dbReference>
<keyword evidence="5" id="KW-1185">Reference proteome</keyword>
<dbReference type="GO" id="GO:0072393">
    <property type="term" value="P:microtubule anchoring at microtubule organizing center"/>
    <property type="evidence" value="ECO:0007669"/>
    <property type="project" value="TreeGrafter"/>
</dbReference>
<dbReference type="Gene3D" id="6.10.250.2470">
    <property type="match status" value="1"/>
</dbReference>
<gene>
    <name evidence="4" type="ORF">RR46_07790</name>
</gene>
<evidence type="ECO:0000256" key="3">
    <source>
        <dbReference type="SAM" id="Coils"/>
    </source>
</evidence>
<dbReference type="PANTHER" id="PTHR31233:SF6">
    <property type="entry name" value="PROTEIN BICAUDAL D"/>
    <property type="match status" value="1"/>
</dbReference>
<evidence type="ECO:0000313" key="5">
    <source>
        <dbReference type="Proteomes" id="UP000053268"/>
    </source>
</evidence>
<name>A0A194QKP9_PAPXU</name>
<protein>
    <submittedName>
        <fullName evidence="4">Protein bicaudal D</fullName>
    </submittedName>
</protein>
<feature type="coiled-coil region" evidence="3">
    <location>
        <begin position="463"/>
        <end position="497"/>
    </location>
</feature>
<sequence length="801" mass="87908">MAATAHNELSIVDLKVEIERLSRELDQASSEKIQSAQLGLVLLEEKSALQQRCNELESLYENTKHELEITQEALMKLDTTQKVTTQSGIEQENALLNESAAMESSLTLQIIELEGETKQLRHELERVVSERDRLLTESCELGADKTTREAERAALRAELREARQREQRQLLDIADLEDENISLQKQVSALRSSQVEFEGLKHEVRQLREEAENARAMAEETAALRRIAERQLAEALEALQAEREAKFAAKKELDAPTSAERLHTTLLTSPTVYEVCVHNSFLSYRYIQTVDIFNLPVMFVGTRKVNYVVFCMPDDSAEEEGEPGGSSSAELATAMGDHHADLFSEVHLHEISRLEKQLEQAHNENSQLTASMRAAQATAESEGAAAGALRTGLVRVASRVTALNALHADCAPAEEKEEKTEGGVPARAARWLTWWRVSGGELSALAGALAELSAASAAPGSPAAQQRQALAQLSDRVAEAELRCAALEADADLLRTLAGGAGRALASAAPALTSAAETLAQLYHHVCAVNGTQPERLLLEHAGHQDGAGAEGRSVEEEALALAAGELEGLRAAGVVARCADTLLDQLTHLRAALDTALDSRLRHQPVMEGEERGAEVGELQEQVIKLKSLLSTKREQIATLRTVLKSNKNTAEVALANLKSKYETEKTIVTETMLKLRNELRLLKEDAATFSSLRAMFAARCEEYVTQVDELTQALASAEDEKKTLNQLLRLAVQQKLTLTQRLEELEVLALICRIASCGGPQKAVIFLYIILNCFQVDREMRTRRVPKSAGTARARPRDF</sequence>
<dbReference type="AlphaFoldDB" id="A0A194QKP9"/>
<dbReference type="STRING" id="66420.A0A194QKP9"/>
<dbReference type="GO" id="GO:0005829">
    <property type="term" value="C:cytosol"/>
    <property type="evidence" value="ECO:0007669"/>
    <property type="project" value="TreeGrafter"/>
</dbReference>
<dbReference type="Pfam" id="PF09730">
    <property type="entry name" value="BicD"/>
    <property type="match status" value="3"/>
</dbReference>
<dbReference type="GO" id="GO:0070507">
    <property type="term" value="P:regulation of microtubule cytoskeleton organization"/>
    <property type="evidence" value="ECO:0007669"/>
    <property type="project" value="TreeGrafter"/>
</dbReference>
<proteinExistence type="inferred from homology"/>
<dbReference type="GO" id="GO:0034452">
    <property type="term" value="F:dynactin binding"/>
    <property type="evidence" value="ECO:0007669"/>
    <property type="project" value="TreeGrafter"/>
</dbReference>
<dbReference type="InterPro" id="IPR018477">
    <property type="entry name" value="BICD"/>
</dbReference>
<evidence type="ECO:0000313" key="4">
    <source>
        <dbReference type="EMBL" id="KPJ04031.1"/>
    </source>
</evidence>